<dbReference type="AlphaFoldDB" id="A0A848FEM5"/>
<feature type="compositionally biased region" description="Low complexity" evidence="1">
    <location>
        <begin position="388"/>
        <end position="404"/>
    </location>
</feature>
<feature type="region of interest" description="Disordered" evidence="1">
    <location>
        <begin position="388"/>
        <end position="421"/>
    </location>
</feature>
<sequence>MSSAFENLSARLRAAWKTHKQATTPRAFRCQCGRPVFFRNSQCLACDTPLGYEPLRARVLPLEPVGEHLWREYGAGPNAPAYRRCQNFDAAAACNWLIPADEKDAQGQLKPLCMACRLNHTIPDLSVEENALYWNRVEQAKRRLVSQLIGLGLPVVPKSEDPERGLAFDFLRAPEGGPPVMTGHADGLITINVEEADDAKREKLRAQLREPYRTLLGHFRHEVGHYYWDRLVRDTDWIKPVRELFGDDQIDYAAALKKNYDEGPPADWKDRFVSTYASCHPWEDWAETWAHYLHMVDTVDTALSFGIDADDVEIEAEPWTREALWRPEDRDAEAFLGFLNAWTELTAVLNEMARSMGQPDFYPFVLPRPAVAKLQLIHAIVRGAGAPVPAPAAPVAAPTAAEVPEPSERKPEEPEPLEPVV</sequence>
<feature type="domain" description="Zinc-ribbon" evidence="2">
    <location>
        <begin position="28"/>
        <end position="126"/>
    </location>
</feature>
<evidence type="ECO:0000259" key="2">
    <source>
        <dbReference type="Pfam" id="PF10005"/>
    </source>
</evidence>
<dbReference type="PIRSF" id="PIRSF012641">
    <property type="entry name" value="UCP012641"/>
    <property type="match status" value="1"/>
</dbReference>
<dbReference type="EMBL" id="JABBFW010000011">
    <property type="protein sequence ID" value="NML16600.1"/>
    <property type="molecule type" value="Genomic_DNA"/>
</dbReference>
<gene>
    <name evidence="3" type="ORF">HHL10_16580</name>
</gene>
<reference evidence="3 4" key="1">
    <citation type="submission" date="2020-04" db="EMBL/GenBank/DDBJ databases">
        <title>Azohydromonas sp. isolated from soil.</title>
        <authorList>
            <person name="Dahal R.H."/>
        </authorList>
    </citation>
    <scope>NUCLEOTIDE SEQUENCE [LARGE SCALE GENOMIC DNA]</scope>
    <source>
        <strain evidence="3 4">G-1-1-14</strain>
    </source>
</reference>
<evidence type="ECO:0000313" key="3">
    <source>
        <dbReference type="EMBL" id="NML16600.1"/>
    </source>
</evidence>
<dbReference type="Proteomes" id="UP000574067">
    <property type="component" value="Unassembled WGS sequence"/>
</dbReference>
<name>A0A848FEM5_9BURK</name>
<comment type="caution">
    <text evidence="3">The sequence shown here is derived from an EMBL/GenBank/DDBJ whole genome shotgun (WGS) entry which is preliminary data.</text>
</comment>
<organism evidence="3 4">
    <name type="scientific">Azohydromonas caseinilytica</name>
    <dbReference type="NCBI Taxonomy" id="2728836"/>
    <lineage>
        <taxon>Bacteria</taxon>
        <taxon>Pseudomonadati</taxon>
        <taxon>Pseudomonadota</taxon>
        <taxon>Betaproteobacteria</taxon>
        <taxon>Burkholderiales</taxon>
        <taxon>Sphaerotilaceae</taxon>
        <taxon>Azohydromonas</taxon>
    </lineage>
</organism>
<protein>
    <recommendedName>
        <fullName evidence="2">Zinc-ribbon domain-containing protein</fullName>
    </recommendedName>
</protein>
<dbReference type="InterPro" id="IPR011201">
    <property type="entry name" value="Zinc-ribbon_6_bact"/>
</dbReference>
<dbReference type="Gene3D" id="3.40.390.70">
    <property type="match status" value="1"/>
</dbReference>
<dbReference type="InterPro" id="IPR031321">
    <property type="entry name" value="UCP012641"/>
</dbReference>
<evidence type="ECO:0000256" key="1">
    <source>
        <dbReference type="SAM" id="MobiDB-lite"/>
    </source>
</evidence>
<proteinExistence type="predicted"/>
<dbReference type="Pfam" id="PF10005">
    <property type="entry name" value="Zn_ribbon_DZR_6"/>
    <property type="match status" value="1"/>
</dbReference>
<dbReference type="Pfam" id="PF15887">
    <property type="entry name" value="Peptidase_Mx"/>
    <property type="match status" value="1"/>
</dbReference>
<dbReference type="RefSeq" id="WP_169161507.1">
    <property type="nucleotide sequence ID" value="NZ_JABBFW010000011.1"/>
</dbReference>
<accession>A0A848FEM5</accession>
<keyword evidence="4" id="KW-1185">Reference proteome</keyword>
<evidence type="ECO:0000313" key="4">
    <source>
        <dbReference type="Proteomes" id="UP000574067"/>
    </source>
</evidence>